<dbReference type="Proteomes" id="UP000033945">
    <property type="component" value="Unassembled WGS sequence"/>
</dbReference>
<feature type="non-terminal residue" evidence="1">
    <location>
        <position position="1"/>
    </location>
</feature>
<dbReference type="InterPro" id="IPR013785">
    <property type="entry name" value="Aldolase_TIM"/>
</dbReference>
<dbReference type="SUPFAM" id="SSF51569">
    <property type="entry name" value="Aldolase"/>
    <property type="match status" value="1"/>
</dbReference>
<evidence type="ECO:0000313" key="1">
    <source>
        <dbReference type="EMBL" id="KKT61801.1"/>
    </source>
</evidence>
<comment type="caution">
    <text evidence="1">The sequence shown here is derived from an EMBL/GenBank/DDBJ whole genome shotgun (WGS) entry which is preliminary data.</text>
</comment>
<dbReference type="PANTHER" id="PTHR30304">
    <property type="entry name" value="D-TAGATOSE-1,6-BISPHOSPHATE ALDOLASE"/>
    <property type="match status" value="1"/>
</dbReference>
<organism evidence="1 2">
    <name type="scientific">Candidatus Giovannonibacteria bacterium GW2011_GWA2_44_26</name>
    <dbReference type="NCBI Taxonomy" id="1618648"/>
    <lineage>
        <taxon>Bacteria</taxon>
        <taxon>Candidatus Giovannoniibacteriota</taxon>
    </lineage>
</organism>
<dbReference type="EMBL" id="LCIT01000023">
    <property type="protein sequence ID" value="KKT61801.1"/>
    <property type="molecule type" value="Genomic_DNA"/>
</dbReference>
<protein>
    <submittedName>
        <fullName evidence="1">Fructose-1,6-bisphosphate aldolase, class II</fullName>
    </submittedName>
</protein>
<dbReference type="Pfam" id="PF01116">
    <property type="entry name" value="F_bP_aldolase"/>
    <property type="match status" value="1"/>
</dbReference>
<dbReference type="PANTHER" id="PTHR30304:SF0">
    <property type="entry name" value="D-TAGATOSE-1,6-BISPHOSPHATE ALDOLASE SUBUNIT GATY-RELATED"/>
    <property type="match status" value="1"/>
</dbReference>
<dbReference type="Gene3D" id="3.20.20.70">
    <property type="entry name" value="Aldolase class I"/>
    <property type="match status" value="1"/>
</dbReference>
<proteinExistence type="predicted"/>
<dbReference type="AlphaFoldDB" id="A0A0G1IQZ3"/>
<name>A0A0G1IQZ3_9BACT</name>
<dbReference type="GO" id="GO:0008270">
    <property type="term" value="F:zinc ion binding"/>
    <property type="evidence" value="ECO:0007669"/>
    <property type="project" value="InterPro"/>
</dbReference>
<dbReference type="InterPro" id="IPR000771">
    <property type="entry name" value="FBA_II"/>
</dbReference>
<gene>
    <name evidence="1" type="ORF">UW55_C0023G0001</name>
</gene>
<accession>A0A0G1IQZ3</accession>
<sequence length="84" mass="9624">KIDKFLVLHGGSGIRAAEIKESIKNGIVKININTELRFAYVNVLREILNKSRETTPYKIWPPVIEAVKKVVEEKIKLFGSVNRY</sequence>
<dbReference type="GO" id="GO:0005975">
    <property type="term" value="P:carbohydrate metabolic process"/>
    <property type="evidence" value="ECO:0007669"/>
    <property type="project" value="InterPro"/>
</dbReference>
<dbReference type="GO" id="GO:0016832">
    <property type="term" value="F:aldehyde-lyase activity"/>
    <property type="evidence" value="ECO:0007669"/>
    <property type="project" value="InterPro"/>
</dbReference>
<reference evidence="1 2" key="1">
    <citation type="journal article" date="2015" name="Nature">
        <title>rRNA introns, odd ribosomes, and small enigmatic genomes across a large radiation of phyla.</title>
        <authorList>
            <person name="Brown C.T."/>
            <person name="Hug L.A."/>
            <person name="Thomas B.C."/>
            <person name="Sharon I."/>
            <person name="Castelle C.J."/>
            <person name="Singh A."/>
            <person name="Wilkins M.J."/>
            <person name="Williams K.H."/>
            <person name="Banfield J.F."/>
        </authorList>
    </citation>
    <scope>NUCLEOTIDE SEQUENCE [LARGE SCALE GENOMIC DNA]</scope>
</reference>
<dbReference type="InterPro" id="IPR050246">
    <property type="entry name" value="Class_II_FBP_aldolase"/>
</dbReference>
<evidence type="ECO:0000313" key="2">
    <source>
        <dbReference type="Proteomes" id="UP000033945"/>
    </source>
</evidence>